<dbReference type="InterPro" id="IPR029069">
    <property type="entry name" value="HotDog_dom_sf"/>
</dbReference>
<dbReference type="PANTHER" id="PTHR43240">
    <property type="entry name" value="1,4-DIHYDROXY-2-NAPHTHOYL-COA THIOESTERASE 1"/>
    <property type="match status" value="1"/>
</dbReference>
<evidence type="ECO:0000256" key="2">
    <source>
        <dbReference type="ARBA" id="ARBA00022801"/>
    </source>
</evidence>
<gene>
    <name evidence="4" type="ORF">BW730_07750</name>
</gene>
<dbReference type="CDD" id="cd03443">
    <property type="entry name" value="PaaI_thioesterase"/>
    <property type="match status" value="1"/>
</dbReference>
<protein>
    <recommendedName>
        <fullName evidence="3">Thioesterase domain-containing protein</fullName>
    </recommendedName>
</protein>
<dbReference type="PANTHER" id="PTHR43240:SF5">
    <property type="entry name" value="1,4-DIHYDROXY-2-NAPHTHOYL-COA THIOESTERASE 1"/>
    <property type="match status" value="1"/>
</dbReference>
<evidence type="ECO:0000313" key="4">
    <source>
        <dbReference type="EMBL" id="AQP47412.1"/>
    </source>
</evidence>
<dbReference type="Gene3D" id="3.10.129.10">
    <property type="entry name" value="Hotdog Thioesterase"/>
    <property type="match status" value="1"/>
</dbReference>
<proteinExistence type="inferred from homology"/>
<comment type="similarity">
    <text evidence="1">Belongs to the thioesterase PaaI family.</text>
</comment>
<feature type="domain" description="Thioesterase" evidence="3">
    <location>
        <begin position="45"/>
        <end position="120"/>
    </location>
</feature>
<dbReference type="OrthoDB" id="9798208at2"/>
<accession>A0A1Q2CMT0</accession>
<keyword evidence="2" id="KW-0378">Hydrolase</keyword>
<dbReference type="AlphaFoldDB" id="A0A1Q2CMT0"/>
<dbReference type="KEGG" id="tes:BW730_07750"/>
<evidence type="ECO:0000256" key="1">
    <source>
        <dbReference type="ARBA" id="ARBA00008324"/>
    </source>
</evidence>
<name>A0A1Q2CMT0_9ACTN</name>
<evidence type="ECO:0000259" key="3">
    <source>
        <dbReference type="Pfam" id="PF03061"/>
    </source>
</evidence>
<dbReference type="Proteomes" id="UP000188145">
    <property type="component" value="Chromosome"/>
</dbReference>
<dbReference type="GO" id="GO:0005829">
    <property type="term" value="C:cytosol"/>
    <property type="evidence" value="ECO:0007669"/>
    <property type="project" value="TreeGrafter"/>
</dbReference>
<organism evidence="4 5">
    <name type="scientific">Tessaracoccus aquimaris</name>
    <dbReference type="NCBI Taxonomy" id="1332264"/>
    <lineage>
        <taxon>Bacteria</taxon>
        <taxon>Bacillati</taxon>
        <taxon>Actinomycetota</taxon>
        <taxon>Actinomycetes</taxon>
        <taxon>Propionibacteriales</taxon>
        <taxon>Propionibacteriaceae</taxon>
        <taxon>Tessaracoccus</taxon>
    </lineage>
</organism>
<dbReference type="Pfam" id="PF03061">
    <property type="entry name" value="4HBT"/>
    <property type="match status" value="1"/>
</dbReference>
<dbReference type="NCBIfam" id="TIGR00369">
    <property type="entry name" value="unchar_dom_1"/>
    <property type="match status" value="1"/>
</dbReference>
<dbReference type="SUPFAM" id="SSF54637">
    <property type="entry name" value="Thioesterase/thiol ester dehydrase-isomerase"/>
    <property type="match status" value="1"/>
</dbReference>
<dbReference type="GO" id="GO:0061522">
    <property type="term" value="F:1,4-dihydroxy-2-naphthoyl-CoA thioesterase activity"/>
    <property type="evidence" value="ECO:0007669"/>
    <property type="project" value="TreeGrafter"/>
</dbReference>
<keyword evidence="5" id="KW-1185">Reference proteome</keyword>
<dbReference type="InterPro" id="IPR003736">
    <property type="entry name" value="PAAI_dom"/>
</dbReference>
<dbReference type="EMBL" id="CP019606">
    <property type="protein sequence ID" value="AQP47412.1"/>
    <property type="molecule type" value="Genomic_DNA"/>
</dbReference>
<evidence type="ECO:0000313" key="5">
    <source>
        <dbReference type="Proteomes" id="UP000188145"/>
    </source>
</evidence>
<dbReference type="STRING" id="1332264.BW730_07750"/>
<dbReference type="InterPro" id="IPR006683">
    <property type="entry name" value="Thioestr_dom"/>
</dbReference>
<dbReference type="RefSeq" id="WP_077685740.1">
    <property type="nucleotide sequence ID" value="NZ_CP019606.1"/>
</dbReference>
<reference evidence="5" key="1">
    <citation type="submission" date="2017-02" db="EMBL/GenBank/DDBJ databases">
        <title>Tessaracoccus aquaemaris sp. nov., isolated from the intestine of a Korean rockfish, Sebastes schlegelii, in a marine aquaculture pond.</title>
        <authorList>
            <person name="Tak E.J."/>
            <person name="Bae J.-W."/>
        </authorList>
    </citation>
    <scope>NUCLEOTIDE SEQUENCE [LARGE SCALE GENOMIC DNA]</scope>
    <source>
        <strain evidence="5">NSG39</strain>
    </source>
</reference>
<sequence length="140" mass="14760">MNQVPQWAESIISPLDQKLGLEITEMSPQRVVASMPVAGNEQPLGLLHGGASAAMVETLGSFAAMAYGWPDRAGVGVDLNVTHLRSARSGRVTGTATAVHLGRTVVTYQVDIVDDEGRQTATGRLTCQMVPLPPASRPTP</sequence>